<feature type="compositionally biased region" description="Acidic residues" evidence="1">
    <location>
        <begin position="68"/>
        <end position="112"/>
    </location>
</feature>
<name>A0A7K0K4I6_9ACTO</name>
<protein>
    <submittedName>
        <fullName evidence="2">DNA primase</fullName>
    </submittedName>
</protein>
<feature type="region of interest" description="Disordered" evidence="1">
    <location>
        <begin position="68"/>
        <end position="119"/>
    </location>
</feature>
<dbReference type="RefSeq" id="WP_154545923.1">
    <property type="nucleotide sequence ID" value="NZ_VUMY01000017.1"/>
</dbReference>
<organism evidence="2 3">
    <name type="scientific">Mobiluncus porci</name>
    <dbReference type="NCBI Taxonomy" id="2652278"/>
    <lineage>
        <taxon>Bacteria</taxon>
        <taxon>Bacillati</taxon>
        <taxon>Actinomycetota</taxon>
        <taxon>Actinomycetes</taxon>
        <taxon>Actinomycetales</taxon>
        <taxon>Actinomycetaceae</taxon>
        <taxon>Mobiluncus</taxon>
    </lineage>
</organism>
<evidence type="ECO:0000313" key="2">
    <source>
        <dbReference type="EMBL" id="MST50354.1"/>
    </source>
</evidence>
<evidence type="ECO:0000313" key="3">
    <source>
        <dbReference type="Proteomes" id="UP000442535"/>
    </source>
</evidence>
<dbReference type="Proteomes" id="UP000442535">
    <property type="component" value="Unassembled WGS sequence"/>
</dbReference>
<reference evidence="2 3" key="1">
    <citation type="submission" date="2019-08" db="EMBL/GenBank/DDBJ databases">
        <title>In-depth cultivation of the pig gut microbiome towards novel bacterial diversity and tailored functional studies.</title>
        <authorList>
            <person name="Wylensek D."/>
            <person name="Hitch T.C.A."/>
            <person name="Clavel T."/>
        </authorList>
    </citation>
    <scope>NUCLEOTIDE SEQUENCE [LARGE SCALE GENOMIC DNA]</scope>
    <source>
        <strain evidence="2 3">RF-GAM-744-WT-7</strain>
    </source>
</reference>
<keyword evidence="3" id="KW-1185">Reference proteome</keyword>
<dbReference type="AlphaFoldDB" id="A0A7K0K4I6"/>
<proteinExistence type="predicted"/>
<comment type="caution">
    <text evidence="2">The sequence shown here is derived from an EMBL/GenBank/DDBJ whole genome shotgun (WGS) entry which is preliminary data.</text>
</comment>
<evidence type="ECO:0000256" key="1">
    <source>
        <dbReference type="SAM" id="MobiDB-lite"/>
    </source>
</evidence>
<sequence>MSKDPRHALDNLIAALERHLEIAVSLEGEVEDSEVLLDAENKLRDSFFTYDDTLFTMTGAELPFDILDDDDLDEESDDGLDEDELEDDLEDEDDFDDDDDEDDYLGEDDLEDFDLHSDD</sequence>
<accession>A0A7K0K4I6</accession>
<dbReference type="EMBL" id="VUMY01000017">
    <property type="protein sequence ID" value="MST50354.1"/>
    <property type="molecule type" value="Genomic_DNA"/>
</dbReference>
<gene>
    <name evidence="2" type="ORF">FYJ63_08960</name>
</gene>